<dbReference type="PANTHER" id="PTHR46825:SF9">
    <property type="entry name" value="BETA-LACTAMASE-RELATED DOMAIN-CONTAINING PROTEIN"/>
    <property type="match status" value="1"/>
</dbReference>
<proteinExistence type="predicted"/>
<dbReference type="AlphaFoldDB" id="D9PLB6"/>
<evidence type="ECO:0000313" key="2">
    <source>
        <dbReference type="EMBL" id="EFK95661.1"/>
    </source>
</evidence>
<dbReference type="InterPro" id="IPR050491">
    <property type="entry name" value="AmpC-like"/>
</dbReference>
<sequence>MNITDFTNKLDKYCTSLASKAPGSPTQVLLVSDTNQIKYSYSNGSKNLPYHIASIGKIMTAVMIGMLSDKGELNVHAKVEDYLTEDIVKGLFVYKGIDYKGQVTIYHLLSHTSGVADYFESKTNAGSSFVDQTLNNPDKLWSPQDLIDFTRNNQSANSAPGKFLYSDTGYVLLGMIIENITNMAYSDALSKYMFSPLHMNDSYLLFGGAPINKKREIATIMFNKKEISKLNMLSCDWAGGGIVSTTDDLLIFQKAFWNGQLVSNEFMGLMQNFQNKFRAGMYYGAGMMELRLEGFFFLLRGLPRLFGHSGILGTLLFYDKVNDLHIIINLGSNKRVVASFKAIIYIEQLIKRMKSAKNS</sequence>
<gene>
    <name evidence="2" type="ORF">LDC_2339</name>
</gene>
<reference evidence="2" key="1">
    <citation type="submission" date="2010-07" db="EMBL/GenBank/DDBJ databases">
        <authorList>
            <consortium name="CONSOLIDER consortium CSD2007-00005"/>
            <person name="Guazzaroni M.-E."/>
            <person name="Richter M."/>
            <person name="Garcia-Salamanca A."/>
            <person name="Yarza P."/>
            <person name="Ferrer M."/>
        </authorList>
    </citation>
    <scope>NUCLEOTIDE SEQUENCE</scope>
</reference>
<dbReference type="PANTHER" id="PTHR46825">
    <property type="entry name" value="D-ALANYL-D-ALANINE-CARBOXYPEPTIDASE/ENDOPEPTIDASE AMPH"/>
    <property type="match status" value="1"/>
</dbReference>
<protein>
    <submittedName>
        <fullName evidence="2">Beta-lactamase</fullName>
    </submittedName>
</protein>
<dbReference type="Gene3D" id="3.40.710.10">
    <property type="entry name" value="DD-peptidase/beta-lactamase superfamily"/>
    <property type="match status" value="1"/>
</dbReference>
<dbReference type="Pfam" id="PF00144">
    <property type="entry name" value="Beta-lactamase"/>
    <property type="match status" value="1"/>
</dbReference>
<accession>D9PLB6</accession>
<evidence type="ECO:0000259" key="1">
    <source>
        <dbReference type="Pfam" id="PF00144"/>
    </source>
</evidence>
<dbReference type="InterPro" id="IPR012338">
    <property type="entry name" value="Beta-lactam/transpept-like"/>
</dbReference>
<dbReference type="InterPro" id="IPR001466">
    <property type="entry name" value="Beta-lactam-related"/>
</dbReference>
<organism evidence="2">
    <name type="scientific">sediment metagenome</name>
    <dbReference type="NCBI Taxonomy" id="749907"/>
    <lineage>
        <taxon>unclassified sequences</taxon>
        <taxon>metagenomes</taxon>
        <taxon>ecological metagenomes</taxon>
    </lineage>
</organism>
<reference evidence="2" key="2">
    <citation type="journal article" date="2011" name="Microb. Ecol.">
        <title>Taxonomic and Functional Metagenomic Profiling of the Microbial Community in the Anoxic Sediment of a Sub-saline Shallow Lake (Laguna de Carrizo, Central Spain).</title>
        <authorList>
            <person name="Ferrer M."/>
            <person name="Guazzaroni M.E."/>
            <person name="Richter M."/>
            <person name="Garcia-Salamanca A."/>
            <person name="Yarza P."/>
            <person name="Suarez-Suarez A."/>
            <person name="Solano J."/>
            <person name="Alcaide M."/>
            <person name="van Dillewijn P."/>
            <person name="Molina-Henares M.A."/>
            <person name="Lopez-Cortes N."/>
            <person name="Al-Ramahi Y."/>
            <person name="Guerrero C."/>
            <person name="Acosta A."/>
            <person name="de Eugenio L.I."/>
            <person name="Martinez V."/>
            <person name="Marques S."/>
            <person name="Rojo F."/>
            <person name="Santero E."/>
            <person name="Genilloud O."/>
            <person name="Perez-Perez J."/>
            <person name="Rossello-Mora R."/>
            <person name="Ramos J.L."/>
        </authorList>
    </citation>
    <scope>NUCLEOTIDE SEQUENCE</scope>
</reference>
<dbReference type="SUPFAM" id="SSF56601">
    <property type="entry name" value="beta-lactamase/transpeptidase-like"/>
    <property type="match status" value="1"/>
</dbReference>
<feature type="domain" description="Beta-lactamase-related" evidence="1">
    <location>
        <begin position="27"/>
        <end position="328"/>
    </location>
</feature>
<comment type="caution">
    <text evidence="2">The sequence shown here is derived from an EMBL/GenBank/DDBJ whole genome shotgun (WGS) entry which is preliminary data.</text>
</comment>
<name>D9PLB6_9ZZZZ</name>
<dbReference type="EMBL" id="ADZX01000706">
    <property type="protein sequence ID" value="EFK95661.1"/>
    <property type="molecule type" value="Genomic_DNA"/>
</dbReference>